<accession>A0A1S1PRA8</accession>
<evidence type="ECO:0000313" key="3">
    <source>
        <dbReference type="Proteomes" id="UP000179769"/>
    </source>
</evidence>
<protein>
    <submittedName>
        <fullName evidence="2">Uncharacterized protein</fullName>
    </submittedName>
</protein>
<sequence>MYHTDVICDEGDCDTDAYHVVTSGESTRRVCGKHRGTAIKDLKFLHPGERVDVERGSEAVRGSVQREQIAADQRRWNENRRRATEAAPPAPKQGRLRRGRR</sequence>
<proteinExistence type="predicted"/>
<feature type="compositionally biased region" description="Basic and acidic residues" evidence="1">
    <location>
        <begin position="72"/>
        <end position="84"/>
    </location>
</feature>
<reference evidence="3" key="1">
    <citation type="submission" date="2016-07" db="EMBL/GenBank/DDBJ databases">
        <title>Frankia sp. NRRL B-16219 Genome sequencing.</title>
        <authorList>
            <person name="Ghodhbane-Gtari F."/>
            <person name="Swanson E."/>
            <person name="Gueddou A."/>
            <person name="Louati M."/>
            <person name="Nouioui I."/>
            <person name="Hezbri K."/>
            <person name="Abebe-Akele F."/>
            <person name="Simpson S."/>
            <person name="Morris K."/>
            <person name="Thomas K."/>
            <person name="Gtari M."/>
            <person name="Tisa L.S."/>
        </authorList>
    </citation>
    <scope>NUCLEOTIDE SEQUENCE [LARGE SCALE GENOMIC DNA]</scope>
    <source>
        <strain evidence="3">NRRL B-16219</strain>
    </source>
</reference>
<gene>
    <name evidence="2" type="ORF">BBK14_24380</name>
</gene>
<dbReference type="EMBL" id="MAXA01000240">
    <property type="protein sequence ID" value="OHV23262.1"/>
    <property type="molecule type" value="Genomic_DNA"/>
</dbReference>
<feature type="region of interest" description="Disordered" evidence="1">
    <location>
        <begin position="56"/>
        <end position="101"/>
    </location>
</feature>
<dbReference type="RefSeq" id="WP_071065860.1">
    <property type="nucleotide sequence ID" value="NZ_MAXA01000240.1"/>
</dbReference>
<evidence type="ECO:0000256" key="1">
    <source>
        <dbReference type="SAM" id="MobiDB-lite"/>
    </source>
</evidence>
<organism evidence="2 3">
    <name type="scientific">Parafrankia soli</name>
    <dbReference type="NCBI Taxonomy" id="2599596"/>
    <lineage>
        <taxon>Bacteria</taxon>
        <taxon>Bacillati</taxon>
        <taxon>Actinomycetota</taxon>
        <taxon>Actinomycetes</taxon>
        <taxon>Frankiales</taxon>
        <taxon>Frankiaceae</taxon>
        <taxon>Parafrankia</taxon>
    </lineage>
</organism>
<dbReference type="AlphaFoldDB" id="A0A1S1PRA8"/>
<keyword evidence="3" id="KW-1185">Reference proteome</keyword>
<comment type="caution">
    <text evidence="2">The sequence shown here is derived from an EMBL/GenBank/DDBJ whole genome shotgun (WGS) entry which is preliminary data.</text>
</comment>
<name>A0A1S1PRA8_9ACTN</name>
<evidence type="ECO:0000313" key="2">
    <source>
        <dbReference type="EMBL" id="OHV23262.1"/>
    </source>
</evidence>
<dbReference type="Proteomes" id="UP000179769">
    <property type="component" value="Unassembled WGS sequence"/>
</dbReference>